<dbReference type="STRING" id="86630.A0A367ITK0"/>
<dbReference type="OrthoDB" id="2269493at2759"/>
<name>A0A367ITK0_RHIAZ</name>
<comment type="caution">
    <text evidence="1">The sequence shown here is derived from an EMBL/GenBank/DDBJ whole genome shotgun (WGS) entry which is preliminary data.</text>
</comment>
<evidence type="ECO:0000313" key="2">
    <source>
        <dbReference type="Proteomes" id="UP000252139"/>
    </source>
</evidence>
<keyword evidence="2" id="KW-1185">Reference proteome</keyword>
<dbReference type="EMBL" id="PJQL01003622">
    <property type="protein sequence ID" value="RCH81020.1"/>
    <property type="molecule type" value="Genomic_DNA"/>
</dbReference>
<organism evidence="1 2">
    <name type="scientific">Rhizopus azygosporus</name>
    <name type="common">Rhizopus microsporus var. azygosporus</name>
    <dbReference type="NCBI Taxonomy" id="86630"/>
    <lineage>
        <taxon>Eukaryota</taxon>
        <taxon>Fungi</taxon>
        <taxon>Fungi incertae sedis</taxon>
        <taxon>Mucoromycota</taxon>
        <taxon>Mucoromycotina</taxon>
        <taxon>Mucoromycetes</taxon>
        <taxon>Mucorales</taxon>
        <taxon>Mucorineae</taxon>
        <taxon>Rhizopodaceae</taxon>
        <taxon>Rhizopus</taxon>
    </lineage>
</organism>
<gene>
    <name evidence="1" type="ORF">CU097_003736</name>
</gene>
<sequence>MSIYPVFDFTPAENNHFEVFEAYKYQTPSAYCAFCVQLLYPDEVKYMMCDENENTLPCLEWGFRPLYSSDNNGLIVVCKARALGRGKCTAPVYCGPTLGEELNYRERGATAPMKLMCRTTRLKSRNKGYCGHYQVTGSMWTERNLEFGEIVYGGTLGMPYIKNLDRVVNTDKVRGCLRSLCDLIPRINQYLNDEMRDLYRQVNLKKLIKSGEILNDESWPANYIMPIDDLPPNAGEQEFQDVLLGALGDTDVRFKDQADILVLLFPYLYGNGCGYYTFAAKNASNDKPESEGGYAIANKYETLGKYAKHRLLLADRRLGRSPEYLFFMMDAIEKKIYIPPNDM</sequence>
<reference evidence="1 2" key="1">
    <citation type="journal article" date="2018" name="G3 (Bethesda)">
        <title>Phylogenetic and Phylogenomic Definition of Rhizopus Species.</title>
        <authorList>
            <person name="Gryganskyi A.P."/>
            <person name="Golan J."/>
            <person name="Dolatabadi S."/>
            <person name="Mondo S."/>
            <person name="Robb S."/>
            <person name="Idnurm A."/>
            <person name="Muszewska A."/>
            <person name="Steczkiewicz K."/>
            <person name="Masonjones S."/>
            <person name="Liao H.L."/>
            <person name="Gajdeczka M.T."/>
            <person name="Anike F."/>
            <person name="Vuek A."/>
            <person name="Anishchenko I.M."/>
            <person name="Voigt K."/>
            <person name="de Hoog G.S."/>
            <person name="Smith M.E."/>
            <person name="Heitman J."/>
            <person name="Vilgalys R."/>
            <person name="Stajich J.E."/>
        </authorList>
    </citation>
    <scope>NUCLEOTIDE SEQUENCE [LARGE SCALE GENOMIC DNA]</scope>
    <source>
        <strain evidence="1 2">CBS 357.93</strain>
    </source>
</reference>
<dbReference type="Proteomes" id="UP000252139">
    <property type="component" value="Unassembled WGS sequence"/>
</dbReference>
<protein>
    <submittedName>
        <fullName evidence="1">Uncharacterized protein</fullName>
    </submittedName>
</protein>
<proteinExistence type="predicted"/>
<accession>A0A367ITK0</accession>
<dbReference type="AlphaFoldDB" id="A0A367ITK0"/>
<evidence type="ECO:0000313" key="1">
    <source>
        <dbReference type="EMBL" id="RCH81020.1"/>
    </source>
</evidence>